<evidence type="ECO:0000256" key="7">
    <source>
        <dbReference type="RuleBase" id="RU363032"/>
    </source>
</evidence>
<evidence type="ECO:0000259" key="8">
    <source>
        <dbReference type="PROSITE" id="PS50928"/>
    </source>
</evidence>
<keyword evidence="10" id="KW-1185">Reference proteome</keyword>
<reference evidence="9" key="1">
    <citation type="journal article" date="2014" name="Int. J. Syst. Evol. Microbiol.">
        <title>Complete genome sequence of Corynebacterium casei LMG S-19264T (=DSM 44701T), isolated from a smear-ripened cheese.</title>
        <authorList>
            <consortium name="US DOE Joint Genome Institute (JGI-PGF)"/>
            <person name="Walter F."/>
            <person name="Albersmeier A."/>
            <person name="Kalinowski J."/>
            <person name="Ruckert C."/>
        </authorList>
    </citation>
    <scope>NUCLEOTIDE SEQUENCE</scope>
    <source>
        <strain evidence="9">CGMCC 4.3508</strain>
    </source>
</reference>
<dbReference type="InterPro" id="IPR000515">
    <property type="entry name" value="MetI-like"/>
</dbReference>
<feature type="transmembrane region" description="Helical" evidence="7">
    <location>
        <begin position="31"/>
        <end position="50"/>
    </location>
</feature>
<keyword evidence="5 7" id="KW-1133">Transmembrane helix</keyword>
<keyword evidence="4 7" id="KW-0812">Transmembrane</keyword>
<proteinExistence type="inferred from homology"/>
<dbReference type="RefSeq" id="WP_062997805.1">
    <property type="nucleotide sequence ID" value="NZ_BMMH01000005.1"/>
</dbReference>
<evidence type="ECO:0000256" key="3">
    <source>
        <dbReference type="ARBA" id="ARBA00022475"/>
    </source>
</evidence>
<evidence type="ECO:0000256" key="1">
    <source>
        <dbReference type="ARBA" id="ARBA00004651"/>
    </source>
</evidence>
<reference evidence="9" key="2">
    <citation type="submission" date="2020-09" db="EMBL/GenBank/DDBJ databases">
        <authorList>
            <person name="Sun Q."/>
            <person name="Zhou Y."/>
        </authorList>
    </citation>
    <scope>NUCLEOTIDE SEQUENCE</scope>
    <source>
        <strain evidence="9">CGMCC 4.3508</strain>
    </source>
</reference>
<evidence type="ECO:0000256" key="5">
    <source>
        <dbReference type="ARBA" id="ARBA00022989"/>
    </source>
</evidence>
<protein>
    <submittedName>
        <fullName evidence="9">Glutathione ABC transporter permease GsiD</fullName>
    </submittedName>
</protein>
<dbReference type="SUPFAM" id="SSF161098">
    <property type="entry name" value="MetI-like"/>
    <property type="match status" value="1"/>
</dbReference>
<feature type="transmembrane region" description="Helical" evidence="7">
    <location>
        <begin position="260"/>
        <end position="279"/>
    </location>
</feature>
<dbReference type="InterPro" id="IPR050366">
    <property type="entry name" value="BP-dependent_transpt_permease"/>
</dbReference>
<dbReference type="PANTHER" id="PTHR43386:SF1">
    <property type="entry name" value="D,D-DIPEPTIDE TRANSPORT SYSTEM PERMEASE PROTEIN DDPC-RELATED"/>
    <property type="match status" value="1"/>
</dbReference>
<comment type="subcellular location">
    <subcellularLocation>
        <location evidence="1 7">Cell membrane</location>
        <topology evidence="1 7">Multi-pass membrane protein</topology>
    </subcellularLocation>
</comment>
<dbReference type="Proteomes" id="UP000638263">
    <property type="component" value="Unassembled WGS sequence"/>
</dbReference>
<accession>A0A917RKB2</accession>
<comment type="similarity">
    <text evidence="7">Belongs to the binding-protein-dependent transport system permease family.</text>
</comment>
<sequence length="296" mass="31049">MTVTDVVGSKAPPVPLTGTPVMPAAKKPRRYLLGVSLIWLVVIVAAPFVWKLFFGLDYASPLGRPMADPAFAEGLLLGTDTLGRSTMARVLAGAQVSMVVGAVAGIIGFVAGTILGLIAGYLRGPVDSVISLLTDTLLAFPALILLLAITATFTPSLTTLTVSLAIVVVPTFIRLARANTIRWSARDFVRAADNMGASPLRIMFREILPNLIPSVAAYLPVVVATLIVAEGSLSFLGLGIPPPTPSWGGMINDAKDYISTNPLAVAVPSTAIFLTVFSFNQIGDYLRGRYGGAGNR</sequence>
<feature type="transmembrane region" description="Helical" evidence="7">
    <location>
        <begin position="129"/>
        <end position="151"/>
    </location>
</feature>
<feature type="transmembrane region" description="Helical" evidence="7">
    <location>
        <begin position="157"/>
        <end position="176"/>
    </location>
</feature>
<dbReference type="Gene3D" id="1.10.3720.10">
    <property type="entry name" value="MetI-like"/>
    <property type="match status" value="1"/>
</dbReference>
<dbReference type="InterPro" id="IPR035906">
    <property type="entry name" value="MetI-like_sf"/>
</dbReference>
<feature type="transmembrane region" description="Helical" evidence="7">
    <location>
        <begin position="96"/>
        <end position="122"/>
    </location>
</feature>
<feature type="transmembrane region" description="Helical" evidence="7">
    <location>
        <begin position="215"/>
        <end position="240"/>
    </location>
</feature>
<dbReference type="PANTHER" id="PTHR43386">
    <property type="entry name" value="OLIGOPEPTIDE TRANSPORT SYSTEM PERMEASE PROTEIN APPC"/>
    <property type="match status" value="1"/>
</dbReference>
<dbReference type="EMBL" id="BMMH01000005">
    <property type="protein sequence ID" value="GGL12369.1"/>
    <property type="molecule type" value="Genomic_DNA"/>
</dbReference>
<evidence type="ECO:0000313" key="9">
    <source>
        <dbReference type="EMBL" id="GGL12369.1"/>
    </source>
</evidence>
<evidence type="ECO:0000256" key="4">
    <source>
        <dbReference type="ARBA" id="ARBA00022692"/>
    </source>
</evidence>
<keyword evidence="3" id="KW-1003">Cell membrane</keyword>
<keyword evidence="2 7" id="KW-0813">Transport</keyword>
<dbReference type="GO" id="GO:0055085">
    <property type="term" value="P:transmembrane transport"/>
    <property type="evidence" value="ECO:0007669"/>
    <property type="project" value="InterPro"/>
</dbReference>
<name>A0A917RKB2_9NOCA</name>
<gene>
    <name evidence="9" type="primary">dppC</name>
    <name evidence="9" type="ORF">GCM10011588_28470</name>
</gene>
<feature type="domain" description="ABC transmembrane type-1" evidence="8">
    <location>
        <begin position="94"/>
        <end position="283"/>
    </location>
</feature>
<dbReference type="GO" id="GO:0005886">
    <property type="term" value="C:plasma membrane"/>
    <property type="evidence" value="ECO:0007669"/>
    <property type="project" value="UniProtKB-SubCell"/>
</dbReference>
<dbReference type="Pfam" id="PF00528">
    <property type="entry name" value="BPD_transp_1"/>
    <property type="match status" value="1"/>
</dbReference>
<evidence type="ECO:0000313" key="10">
    <source>
        <dbReference type="Proteomes" id="UP000638263"/>
    </source>
</evidence>
<dbReference type="PROSITE" id="PS50928">
    <property type="entry name" value="ABC_TM1"/>
    <property type="match status" value="1"/>
</dbReference>
<comment type="caution">
    <text evidence="9">The sequence shown here is derived from an EMBL/GenBank/DDBJ whole genome shotgun (WGS) entry which is preliminary data.</text>
</comment>
<dbReference type="CDD" id="cd06261">
    <property type="entry name" value="TM_PBP2"/>
    <property type="match status" value="1"/>
</dbReference>
<dbReference type="AlphaFoldDB" id="A0A917RKB2"/>
<keyword evidence="6 7" id="KW-0472">Membrane</keyword>
<evidence type="ECO:0000256" key="2">
    <source>
        <dbReference type="ARBA" id="ARBA00022448"/>
    </source>
</evidence>
<evidence type="ECO:0000256" key="6">
    <source>
        <dbReference type="ARBA" id="ARBA00023136"/>
    </source>
</evidence>
<organism evidence="9 10">
    <name type="scientific">Nocardia jinanensis</name>
    <dbReference type="NCBI Taxonomy" id="382504"/>
    <lineage>
        <taxon>Bacteria</taxon>
        <taxon>Bacillati</taxon>
        <taxon>Actinomycetota</taxon>
        <taxon>Actinomycetes</taxon>
        <taxon>Mycobacteriales</taxon>
        <taxon>Nocardiaceae</taxon>
        <taxon>Nocardia</taxon>
    </lineage>
</organism>